<gene>
    <name evidence="2" type="ORF">GCM10007291_36570</name>
</gene>
<dbReference type="Gene3D" id="1.10.10.60">
    <property type="entry name" value="Homeodomain-like"/>
    <property type="match status" value="1"/>
</dbReference>
<comment type="caution">
    <text evidence="2">The sequence shown here is derived from an EMBL/GenBank/DDBJ whole genome shotgun (WGS) entry which is preliminary data.</text>
</comment>
<dbReference type="Proteomes" id="UP000658305">
    <property type="component" value="Unassembled WGS sequence"/>
</dbReference>
<evidence type="ECO:0000313" key="3">
    <source>
        <dbReference type="Proteomes" id="UP000658305"/>
    </source>
</evidence>
<dbReference type="SUPFAM" id="SSF46689">
    <property type="entry name" value="Homeodomain-like"/>
    <property type="match status" value="1"/>
</dbReference>
<dbReference type="InterPro" id="IPR002514">
    <property type="entry name" value="Transposase_8"/>
</dbReference>
<name>A0ABQ3FPI2_9RHOB</name>
<evidence type="ECO:0008006" key="4">
    <source>
        <dbReference type="Google" id="ProtNLM"/>
    </source>
</evidence>
<dbReference type="InterPro" id="IPR009057">
    <property type="entry name" value="Homeodomain-like_sf"/>
</dbReference>
<dbReference type="EMBL" id="BMYI01000013">
    <property type="protein sequence ID" value="GHC32242.1"/>
    <property type="molecule type" value="Genomic_DNA"/>
</dbReference>
<dbReference type="Pfam" id="PF01527">
    <property type="entry name" value="HTH_Tnp_1"/>
    <property type="match status" value="1"/>
</dbReference>
<evidence type="ECO:0000313" key="2">
    <source>
        <dbReference type="EMBL" id="GHC32242.1"/>
    </source>
</evidence>
<accession>A0ABQ3FPI2</accession>
<sequence length="101" mass="11179">MPSPKETGYGKGTQRRFQTGCRDAVRIALTSGLTRRQVASDLGIGLSTLGKWIGSISDAAKAPEHGADLLRENERLRKENRILREERAVLKTAQFFVAQKP</sequence>
<protein>
    <recommendedName>
        <fullName evidence="4">Transposase</fullName>
    </recommendedName>
</protein>
<keyword evidence="1" id="KW-0175">Coiled coil</keyword>
<keyword evidence="3" id="KW-1185">Reference proteome</keyword>
<feature type="coiled-coil region" evidence="1">
    <location>
        <begin position="66"/>
        <end position="93"/>
    </location>
</feature>
<reference evidence="3" key="1">
    <citation type="journal article" date="2019" name="Int. J. Syst. Evol. Microbiol.">
        <title>The Global Catalogue of Microorganisms (GCM) 10K type strain sequencing project: providing services to taxonomists for standard genome sequencing and annotation.</title>
        <authorList>
            <consortium name="The Broad Institute Genomics Platform"/>
            <consortium name="The Broad Institute Genome Sequencing Center for Infectious Disease"/>
            <person name="Wu L."/>
            <person name="Ma J."/>
        </authorList>
    </citation>
    <scope>NUCLEOTIDE SEQUENCE [LARGE SCALE GENOMIC DNA]</scope>
    <source>
        <strain evidence="3">KCTC 23298</strain>
    </source>
</reference>
<proteinExistence type="predicted"/>
<evidence type="ECO:0000256" key="1">
    <source>
        <dbReference type="SAM" id="Coils"/>
    </source>
</evidence>
<organism evidence="2 3">
    <name type="scientific">Gemmobacter nanjingensis</name>
    <dbReference type="NCBI Taxonomy" id="488454"/>
    <lineage>
        <taxon>Bacteria</taxon>
        <taxon>Pseudomonadati</taxon>
        <taxon>Pseudomonadota</taxon>
        <taxon>Alphaproteobacteria</taxon>
        <taxon>Rhodobacterales</taxon>
        <taxon>Paracoccaceae</taxon>
        <taxon>Gemmobacter</taxon>
    </lineage>
</organism>